<sequence length="93" mass="10725">MFFDLRIWKLRYRICYVKPMKTSCTGQSVSLQILTDLLGVDSLSKADVDRNLTALPRLSSRLSARVHSILATWFPQVQTRSQICDRLAEHGWD</sequence>
<protein>
    <submittedName>
        <fullName evidence="1">Uncharacterized protein</fullName>
    </submittedName>
</protein>
<dbReference type="EMBL" id="MU274905">
    <property type="protein sequence ID" value="KAI0091509.1"/>
    <property type="molecule type" value="Genomic_DNA"/>
</dbReference>
<proteinExistence type="predicted"/>
<evidence type="ECO:0000313" key="1">
    <source>
        <dbReference type="EMBL" id="KAI0091509.1"/>
    </source>
</evidence>
<keyword evidence="2" id="KW-1185">Reference proteome</keyword>
<name>A0ACB8UBR3_9APHY</name>
<dbReference type="Proteomes" id="UP001055072">
    <property type="component" value="Unassembled WGS sequence"/>
</dbReference>
<organism evidence="1 2">
    <name type="scientific">Irpex rosettiformis</name>
    <dbReference type="NCBI Taxonomy" id="378272"/>
    <lineage>
        <taxon>Eukaryota</taxon>
        <taxon>Fungi</taxon>
        <taxon>Dikarya</taxon>
        <taxon>Basidiomycota</taxon>
        <taxon>Agaricomycotina</taxon>
        <taxon>Agaricomycetes</taxon>
        <taxon>Polyporales</taxon>
        <taxon>Irpicaceae</taxon>
        <taxon>Irpex</taxon>
    </lineage>
</organism>
<evidence type="ECO:0000313" key="2">
    <source>
        <dbReference type="Proteomes" id="UP001055072"/>
    </source>
</evidence>
<accession>A0ACB8UBR3</accession>
<comment type="caution">
    <text evidence="1">The sequence shown here is derived from an EMBL/GenBank/DDBJ whole genome shotgun (WGS) entry which is preliminary data.</text>
</comment>
<gene>
    <name evidence="1" type="ORF">BDY19DRAFT_630023</name>
</gene>
<reference evidence="1" key="1">
    <citation type="journal article" date="2021" name="Environ. Microbiol.">
        <title>Gene family expansions and transcriptome signatures uncover fungal adaptations to wood decay.</title>
        <authorList>
            <person name="Hage H."/>
            <person name="Miyauchi S."/>
            <person name="Viragh M."/>
            <person name="Drula E."/>
            <person name="Min B."/>
            <person name="Chaduli D."/>
            <person name="Navarro D."/>
            <person name="Favel A."/>
            <person name="Norest M."/>
            <person name="Lesage-Meessen L."/>
            <person name="Balint B."/>
            <person name="Merenyi Z."/>
            <person name="de Eugenio L."/>
            <person name="Morin E."/>
            <person name="Martinez A.T."/>
            <person name="Baldrian P."/>
            <person name="Stursova M."/>
            <person name="Martinez M.J."/>
            <person name="Novotny C."/>
            <person name="Magnuson J.K."/>
            <person name="Spatafora J.W."/>
            <person name="Maurice S."/>
            <person name="Pangilinan J."/>
            <person name="Andreopoulos W."/>
            <person name="LaButti K."/>
            <person name="Hundley H."/>
            <person name="Na H."/>
            <person name="Kuo A."/>
            <person name="Barry K."/>
            <person name="Lipzen A."/>
            <person name="Henrissat B."/>
            <person name="Riley R."/>
            <person name="Ahrendt S."/>
            <person name="Nagy L.G."/>
            <person name="Grigoriev I.V."/>
            <person name="Martin F."/>
            <person name="Rosso M.N."/>
        </authorList>
    </citation>
    <scope>NUCLEOTIDE SEQUENCE</scope>
    <source>
        <strain evidence="1">CBS 384.51</strain>
    </source>
</reference>